<dbReference type="EMBL" id="JBHTAT010000001">
    <property type="protein sequence ID" value="MFC7255796.1"/>
    <property type="molecule type" value="Genomic_DNA"/>
</dbReference>
<reference evidence="1 2" key="1">
    <citation type="journal article" date="2019" name="Int. J. Syst. Evol. Microbiol.">
        <title>The Global Catalogue of Microorganisms (GCM) 10K type strain sequencing project: providing services to taxonomists for standard genome sequencing and annotation.</title>
        <authorList>
            <consortium name="The Broad Institute Genomics Platform"/>
            <consortium name="The Broad Institute Genome Sequencing Center for Infectious Disease"/>
            <person name="Wu L."/>
            <person name="Ma J."/>
        </authorList>
    </citation>
    <scope>NUCLEOTIDE SEQUENCE [LARGE SCALE GENOMIC DNA]</scope>
    <source>
        <strain evidence="1 2">GX21</strain>
    </source>
</reference>
<sequence>MTDTLSPPNRADVEGVLRNSSAVEEIISYGDNWIQVTGDSRSLLLCLGAEALANSGGLIEGSELLDPDDSGVVFATAPMVHVLGISDYHCGGAERLSSDSTEAFIQDLGEMVSKLLVDGFDDYPELTTDELPLFFSNIISDEGNHEGTPIKGSGRTLRGLPVAWPPDVEEGMVDLLADWLLFDNPKNIVDLCSDGWSLTHRLLDYCHREGDVTLRLVDLPSEGTRVGRLVSAYRFPGQRRTEAVECNLNDILKEPAEQTDLDQFEGNPDTEDTAASAVVAGFCSGRPLDVNESLKERASALNLGLPPRLSLPTYLTAEGIQSLDEGGRGVFVLPFRQLARQSFLQYIFDQGQLHSVLLLDDPEEPGEGARRSVEIAIVLFEKDRSDNDSKAVRLVEMEAPEFDPRLNRLVQAPIQQLDSSDAADITGVSFHLVNSADLRELNPRLVLREPQIAPFLRAEETRELGDIVDKIQYGVKSGANDFFYLNSDEVDQLDLPSKFLTPVLRGPRDPVDEEGQIVTAGSTDFYALDLREFLQQFDENPPEETVLRELRRQGFRSVADYIESHKELSERASLQMRDYWFCPFDSSIDNPPDLLIGRFSDGTWYRYRGDGAIIDQSWYGVWCGDTDPDSLIRLLSSEPYELLIQHLGQPMSQVHSQYTIRDISQLPINTDSLDAGLDEITFPPERRRDQRQLDQAVVNGCSEQTVREALATLIEPDDQFAWAWFLSPEEYEEFQRQYEIGEEAAREYVAERLSEREIRKMLTEIEESPLRMERWETMAELAEEYREGHYRLFMYGATPQFEGFIMDWAENKEYPIFKRDGRPYVQIPGDTTEEEDQEIPKSLGALIEAFIPRGFGDFLQDDITTLRNTITHGEIIEMSHERAAICFLALHTLALQIREDRLGTEDYTP</sequence>
<organism evidence="1 2">
    <name type="scientific">Haloplanus litoreus</name>
    <dbReference type="NCBI Taxonomy" id="767515"/>
    <lineage>
        <taxon>Archaea</taxon>
        <taxon>Methanobacteriati</taxon>
        <taxon>Methanobacteriota</taxon>
        <taxon>Stenosarchaea group</taxon>
        <taxon>Halobacteria</taxon>
        <taxon>Halobacteriales</taxon>
        <taxon>Haloferacaceae</taxon>
        <taxon>Haloplanus</taxon>
    </lineage>
</organism>
<proteinExistence type="predicted"/>
<keyword evidence="2" id="KW-1185">Reference proteome</keyword>
<comment type="caution">
    <text evidence="1">The sequence shown here is derived from an EMBL/GenBank/DDBJ whole genome shotgun (WGS) entry which is preliminary data.</text>
</comment>
<protein>
    <submittedName>
        <fullName evidence="1">Uncharacterized protein</fullName>
    </submittedName>
</protein>
<evidence type="ECO:0000313" key="1">
    <source>
        <dbReference type="EMBL" id="MFC7255796.1"/>
    </source>
</evidence>
<name>A0ABD5ZZG3_9EURY</name>
<gene>
    <name evidence="1" type="ORF">ACFQKE_10925</name>
</gene>
<dbReference type="AlphaFoldDB" id="A0ABD5ZZG3"/>
<dbReference type="RefSeq" id="WP_379704091.1">
    <property type="nucleotide sequence ID" value="NZ_JBHTAT010000001.1"/>
</dbReference>
<evidence type="ECO:0000313" key="2">
    <source>
        <dbReference type="Proteomes" id="UP001596434"/>
    </source>
</evidence>
<dbReference type="GeneID" id="96954170"/>
<accession>A0ABD5ZZG3</accession>
<dbReference type="Proteomes" id="UP001596434">
    <property type="component" value="Unassembled WGS sequence"/>
</dbReference>